<proteinExistence type="inferred from homology"/>
<feature type="binding site" evidence="10">
    <location>
        <position position="901"/>
    </location>
    <ligand>
        <name>Zn(2+)</name>
        <dbReference type="ChEBI" id="CHEBI:29105"/>
    </ligand>
</feature>
<name>A0A510JYJ2_9FUSO</name>
<dbReference type="GO" id="GO:0004822">
    <property type="term" value="F:isoleucine-tRNA ligase activity"/>
    <property type="evidence" value="ECO:0007669"/>
    <property type="project" value="UniProtKB-UniRule"/>
</dbReference>
<keyword evidence="5 10" id="KW-0067">ATP-binding</keyword>
<keyword evidence="6 10" id="KW-0648">Protein biosynthesis</keyword>
<dbReference type="CDD" id="cd07960">
    <property type="entry name" value="Anticodon_Ia_Ile_BEm"/>
    <property type="match status" value="1"/>
</dbReference>
<dbReference type="Pfam" id="PF08264">
    <property type="entry name" value="Anticodon_1"/>
    <property type="match status" value="1"/>
</dbReference>
<feature type="domain" description="Zinc finger FPG/IleRS-type" evidence="12">
    <location>
        <begin position="898"/>
        <end position="927"/>
    </location>
</feature>
<sequence length="931" mass="108203">MSENNNVEDKVDYAKTLNLPKTSFKMKANLAQKEPLTLRDWKKAQIYEKSLNEGAPFFVLHDGPPYANGDIHIGHALNKILKDIILKYKRLRGYNAPYIPGWDTHGLPIEWKIMEELGEKAKNMTPLQIRQECKKYALKWVEKQKEGFKRLGILGNWDNPYITLRPEYEAEQLKVFKEIYENGYVYKGLKPVYWSPTTETALAEAEIEYKDVESHSIYVKFEGTQDLLDKLGVEEAASILIWTTTPWTLPANLGVFLHPEFDYGLYKTEKGNIIVAKELAETVFKTLGISYELLKEFKGTELEKTHYRHPFLDREGLVMLGDYVTVDAGTGAVHSAPGHGADDYNYSRKYELGVLSPVDDRGHMTKEAGKYEGMFYAKASNVIVQDLTESGHLLHHSKFVHSYPHDWRSKKPVIFRATEQWFISVDESDIRENAIKALDDVEFVPSWGKNRIGSMLETRPDWTISRQRVWGVPIPLFYNRATDEVIYEPEIMDRVIEMVKKEGTDIWWKYEAKEIIGDELLEKYNLKDVDIRKERSIMDVWFDSGVSHRSVLVPRNLPRPADLYLEGSDQHRGWFQSSLLTSIASTKDAPYKRILTHGFTMDGQGRKMSKSLGNTILPKDITEKYGADILRLWVSSVDYREDVRISENILQQMSDAYRRIRNTARFLMGNLNDFDYANDKVDYKDMFEIDKWAMHKLEELKEKTTEYYDKYEFYSLFQEITYFCSMEMSSFYLDIVKDRLYCEGTTSIERRSAQTVLTEVLKVLVRIIAPVLSFTADEIWERIPETLKEEESVHLSKWIEARPEYLNEELAQKWDKIARLRREVNKKLEAERQTGLIGHSLDARVLLNIANDEYSFIKDYTENEVSDLFIVSQVKFVNDNLAESEIEGINIAVEKASGEKCERCWKYDEEVGHNHNHPDVCPRCASVLEKM</sequence>
<evidence type="ECO:0000256" key="5">
    <source>
        <dbReference type="ARBA" id="ARBA00022840"/>
    </source>
</evidence>
<evidence type="ECO:0000259" key="13">
    <source>
        <dbReference type="Pfam" id="PF08264"/>
    </source>
</evidence>
<comment type="cofactor">
    <cofactor evidence="10">
        <name>Zn(2+)</name>
        <dbReference type="ChEBI" id="CHEBI:29105"/>
    </cofactor>
    <text evidence="10">Binds 1 zinc ion per subunit.</text>
</comment>
<dbReference type="HAMAP" id="MF_02002">
    <property type="entry name" value="Ile_tRNA_synth_type1"/>
    <property type="match status" value="1"/>
</dbReference>
<feature type="domain" description="Aminoacyl-tRNA synthetase class Ia" evidence="11">
    <location>
        <begin position="39"/>
        <end position="646"/>
    </location>
</feature>
<dbReference type="Proteomes" id="UP000422644">
    <property type="component" value="Chromosome"/>
</dbReference>
<dbReference type="InterPro" id="IPR033708">
    <property type="entry name" value="Anticodon_Ile_BEm"/>
</dbReference>
<dbReference type="GO" id="GO:0005829">
    <property type="term" value="C:cytosol"/>
    <property type="evidence" value="ECO:0007669"/>
    <property type="project" value="TreeGrafter"/>
</dbReference>
<keyword evidence="7 10" id="KW-0030">Aminoacyl-tRNA synthetase</keyword>
<evidence type="ECO:0000259" key="11">
    <source>
        <dbReference type="Pfam" id="PF00133"/>
    </source>
</evidence>
<dbReference type="PANTHER" id="PTHR42765:SF1">
    <property type="entry name" value="ISOLEUCINE--TRNA LIGASE, MITOCHONDRIAL"/>
    <property type="match status" value="1"/>
</dbReference>
<dbReference type="GO" id="GO:0005524">
    <property type="term" value="F:ATP binding"/>
    <property type="evidence" value="ECO:0007669"/>
    <property type="project" value="UniProtKB-UniRule"/>
</dbReference>
<dbReference type="InterPro" id="IPR002300">
    <property type="entry name" value="aa-tRNA-synth_Ia"/>
</dbReference>
<feature type="binding site" evidence="10">
    <location>
        <position position="924"/>
    </location>
    <ligand>
        <name>Zn(2+)</name>
        <dbReference type="ChEBI" id="CHEBI:29105"/>
    </ligand>
</feature>
<dbReference type="Gene3D" id="3.40.50.620">
    <property type="entry name" value="HUPs"/>
    <property type="match status" value="2"/>
</dbReference>
<dbReference type="InterPro" id="IPR013155">
    <property type="entry name" value="M/V/L/I-tRNA-synth_anticd-bd"/>
</dbReference>
<dbReference type="OrthoDB" id="9810365at2"/>
<dbReference type="InterPro" id="IPR001412">
    <property type="entry name" value="aa-tRNA-synth_I_CS"/>
</dbReference>
<dbReference type="InterPro" id="IPR010663">
    <property type="entry name" value="Znf_FPG/IleRS"/>
</dbReference>
<keyword evidence="10" id="KW-0479">Metal-binding</keyword>
<evidence type="ECO:0000256" key="2">
    <source>
        <dbReference type="ARBA" id="ARBA00022490"/>
    </source>
</evidence>
<dbReference type="GO" id="GO:0008270">
    <property type="term" value="F:zinc ion binding"/>
    <property type="evidence" value="ECO:0007669"/>
    <property type="project" value="UniProtKB-UniRule"/>
</dbReference>
<evidence type="ECO:0000256" key="3">
    <source>
        <dbReference type="ARBA" id="ARBA00022598"/>
    </source>
</evidence>
<evidence type="ECO:0000256" key="6">
    <source>
        <dbReference type="ARBA" id="ARBA00022917"/>
    </source>
</evidence>
<dbReference type="Gene3D" id="1.10.10.830">
    <property type="entry name" value="Ile-tRNA synthetase CP2 domain-like"/>
    <property type="match status" value="1"/>
</dbReference>
<dbReference type="InterPro" id="IPR014729">
    <property type="entry name" value="Rossmann-like_a/b/a_fold"/>
</dbReference>
<dbReference type="GO" id="GO:0000049">
    <property type="term" value="F:tRNA binding"/>
    <property type="evidence" value="ECO:0007669"/>
    <property type="project" value="InterPro"/>
</dbReference>
<dbReference type="EMBL" id="AP019831">
    <property type="protein sequence ID" value="BBM44274.1"/>
    <property type="molecule type" value="Genomic_DNA"/>
</dbReference>
<dbReference type="SUPFAM" id="SSF50677">
    <property type="entry name" value="ValRS/IleRS/LeuRS editing domain"/>
    <property type="match status" value="1"/>
</dbReference>
<dbReference type="FunFam" id="3.40.50.620:FF:000152">
    <property type="entry name" value="Isoleucine--tRNA ligase"/>
    <property type="match status" value="1"/>
</dbReference>
<dbReference type="SUPFAM" id="SSF47323">
    <property type="entry name" value="Anticodon-binding domain of a subclass of class I aminoacyl-tRNA synthetases"/>
    <property type="match status" value="1"/>
</dbReference>
<feature type="binding site" evidence="10">
    <location>
        <position position="610"/>
    </location>
    <ligand>
        <name>ATP</name>
        <dbReference type="ChEBI" id="CHEBI:30616"/>
    </ligand>
</feature>
<keyword evidence="2 10" id="KW-0963">Cytoplasm</keyword>
<feature type="binding site" evidence="10">
    <location>
        <position position="904"/>
    </location>
    <ligand>
        <name>Zn(2+)</name>
        <dbReference type="ChEBI" id="CHEBI:29105"/>
    </ligand>
</feature>
<dbReference type="FunFam" id="1.10.730.20:FF:000001">
    <property type="entry name" value="Isoleucine--tRNA ligase"/>
    <property type="match status" value="1"/>
</dbReference>
<keyword evidence="15" id="KW-1185">Reference proteome</keyword>
<dbReference type="CDD" id="cd00818">
    <property type="entry name" value="IleRS_core"/>
    <property type="match status" value="1"/>
</dbReference>
<dbReference type="InterPro" id="IPR023585">
    <property type="entry name" value="Ile-tRNA-ligase_type1"/>
</dbReference>
<evidence type="ECO:0000313" key="14">
    <source>
        <dbReference type="EMBL" id="BBM44274.1"/>
    </source>
</evidence>
<dbReference type="InterPro" id="IPR002301">
    <property type="entry name" value="Ile-tRNA-ligase"/>
</dbReference>
<keyword evidence="4 10" id="KW-0547">Nucleotide-binding</keyword>
<keyword evidence="3 10" id="KW-0436">Ligase</keyword>
<evidence type="ECO:0000259" key="12">
    <source>
        <dbReference type="Pfam" id="PF06827"/>
    </source>
</evidence>
<feature type="domain" description="Methionyl/Valyl/Leucyl/Isoleucyl-tRNA synthetase anticodon-binding" evidence="13">
    <location>
        <begin position="690"/>
        <end position="846"/>
    </location>
</feature>
<organism evidence="14 15">
    <name type="scientific">Leptotrichia trevisanii</name>
    <dbReference type="NCBI Taxonomy" id="109328"/>
    <lineage>
        <taxon>Bacteria</taxon>
        <taxon>Fusobacteriati</taxon>
        <taxon>Fusobacteriota</taxon>
        <taxon>Fusobacteriia</taxon>
        <taxon>Fusobacteriales</taxon>
        <taxon>Leptotrichiaceae</taxon>
        <taxon>Leptotrichia</taxon>
    </lineage>
</organism>
<comment type="catalytic activity">
    <reaction evidence="9 10">
        <text>tRNA(Ile) + L-isoleucine + ATP = L-isoleucyl-tRNA(Ile) + AMP + diphosphate</text>
        <dbReference type="Rhea" id="RHEA:11060"/>
        <dbReference type="Rhea" id="RHEA-COMP:9666"/>
        <dbReference type="Rhea" id="RHEA-COMP:9695"/>
        <dbReference type="ChEBI" id="CHEBI:30616"/>
        <dbReference type="ChEBI" id="CHEBI:33019"/>
        <dbReference type="ChEBI" id="CHEBI:58045"/>
        <dbReference type="ChEBI" id="CHEBI:78442"/>
        <dbReference type="ChEBI" id="CHEBI:78528"/>
        <dbReference type="ChEBI" id="CHEBI:456215"/>
        <dbReference type="EC" id="6.1.1.5"/>
    </reaction>
</comment>
<dbReference type="Pfam" id="PF06827">
    <property type="entry name" value="zf-FPG_IleRS"/>
    <property type="match status" value="1"/>
</dbReference>
<dbReference type="RefSeq" id="WP_155282378.1">
    <property type="nucleotide sequence ID" value="NZ_AP019831.1"/>
</dbReference>
<evidence type="ECO:0000313" key="15">
    <source>
        <dbReference type="Proteomes" id="UP000422644"/>
    </source>
</evidence>
<comment type="similarity">
    <text evidence="1 10">Belongs to the class-I aminoacyl-tRNA synthetase family. IleS type 1 subfamily.</text>
</comment>
<comment type="subunit">
    <text evidence="10">Monomer.</text>
</comment>
<dbReference type="Gene3D" id="1.10.730.20">
    <property type="match status" value="1"/>
</dbReference>
<evidence type="ECO:0000256" key="9">
    <source>
        <dbReference type="ARBA" id="ARBA00048359"/>
    </source>
</evidence>
<keyword evidence="10" id="KW-0862">Zinc</keyword>
<dbReference type="AlphaFoldDB" id="A0A510JYJ2"/>
<dbReference type="GO" id="GO:0006428">
    <property type="term" value="P:isoleucyl-tRNA aminoacylation"/>
    <property type="evidence" value="ECO:0007669"/>
    <property type="project" value="UniProtKB-UniRule"/>
</dbReference>
<gene>
    <name evidence="10" type="primary">ileS</name>
    <name evidence="14" type="ORF">JMUB3870_0381</name>
</gene>
<dbReference type="SUPFAM" id="SSF52374">
    <property type="entry name" value="Nucleotidylyl transferase"/>
    <property type="match status" value="1"/>
</dbReference>
<dbReference type="InterPro" id="IPR009008">
    <property type="entry name" value="Val/Leu/Ile-tRNA-synth_edit"/>
</dbReference>
<protein>
    <recommendedName>
        <fullName evidence="10">Isoleucine--tRNA ligase</fullName>
        <ecNumber evidence="10">6.1.1.5</ecNumber>
    </recommendedName>
    <alternativeName>
        <fullName evidence="10">Isoleucyl-tRNA synthetase</fullName>
        <shortName evidence="10">IleRS</shortName>
    </alternativeName>
</protein>
<evidence type="ECO:0000256" key="8">
    <source>
        <dbReference type="ARBA" id="ARBA00025217"/>
    </source>
</evidence>
<dbReference type="GO" id="GO:0002161">
    <property type="term" value="F:aminoacyl-tRNA deacylase activity"/>
    <property type="evidence" value="ECO:0007669"/>
    <property type="project" value="InterPro"/>
</dbReference>
<feature type="short sequence motif" description="'KMSKS' region" evidence="10">
    <location>
        <begin position="607"/>
        <end position="611"/>
    </location>
</feature>
<dbReference type="PRINTS" id="PR00984">
    <property type="entry name" value="TRNASYNTHILE"/>
</dbReference>
<accession>A0A510JYJ2</accession>
<feature type="binding site" evidence="10">
    <location>
        <position position="921"/>
    </location>
    <ligand>
        <name>Zn(2+)</name>
        <dbReference type="ChEBI" id="CHEBI:29105"/>
    </ligand>
</feature>
<evidence type="ECO:0000256" key="10">
    <source>
        <dbReference type="HAMAP-Rule" id="MF_02002"/>
    </source>
</evidence>
<comment type="function">
    <text evidence="8 10">Catalyzes the attachment of isoleucine to tRNA(Ile). As IleRS can inadvertently accommodate and process structurally similar amino acids such as valine, to avoid such errors it has two additional distinct tRNA(Ile)-dependent editing activities. One activity is designated as 'pretransfer' editing and involves the hydrolysis of activated Val-AMP. The other activity is designated 'posttransfer' editing and involves deacylation of mischarged Val-tRNA(Ile).</text>
</comment>
<comment type="domain">
    <text evidence="10">IleRS has two distinct active sites: one for aminoacylation and one for editing. The misactivated valine is translocated from the active site to the editing site, which sterically excludes the correctly activated isoleucine. The single editing site contains two valyl binding pockets, one specific for each substrate (Val-AMP or Val-tRNA(Ile)).</text>
</comment>
<dbReference type="PROSITE" id="PS00178">
    <property type="entry name" value="AA_TRNA_LIGASE_I"/>
    <property type="match status" value="1"/>
</dbReference>
<evidence type="ECO:0000256" key="4">
    <source>
        <dbReference type="ARBA" id="ARBA00022741"/>
    </source>
</evidence>
<dbReference type="EC" id="6.1.1.5" evidence="10"/>
<dbReference type="Pfam" id="PF00133">
    <property type="entry name" value="tRNA-synt_1"/>
    <property type="match status" value="1"/>
</dbReference>
<comment type="subcellular location">
    <subcellularLocation>
        <location evidence="10">Cytoplasm</location>
    </subcellularLocation>
</comment>
<reference evidence="14 15" key="1">
    <citation type="submission" date="2019-07" db="EMBL/GenBank/DDBJ databases">
        <title>Complete Genome Sequence of Leptotrichia trevisanii Strain JMUB3870.</title>
        <authorList>
            <person name="Watanabe S."/>
            <person name="Cui L."/>
        </authorList>
    </citation>
    <scope>NUCLEOTIDE SEQUENCE [LARGE SCALE GENOMIC DNA]</scope>
    <source>
        <strain evidence="14 15">JMUB3870</strain>
    </source>
</reference>
<dbReference type="NCBIfam" id="TIGR00392">
    <property type="entry name" value="ileS"/>
    <property type="match status" value="1"/>
</dbReference>
<dbReference type="InterPro" id="IPR050081">
    <property type="entry name" value="Ile-tRNA_ligase"/>
</dbReference>
<evidence type="ECO:0000256" key="7">
    <source>
        <dbReference type="ARBA" id="ARBA00023146"/>
    </source>
</evidence>
<evidence type="ECO:0000256" key="1">
    <source>
        <dbReference type="ARBA" id="ARBA00006887"/>
    </source>
</evidence>
<feature type="binding site" evidence="10">
    <location>
        <position position="566"/>
    </location>
    <ligand>
        <name>L-isoleucyl-5'-AMP</name>
        <dbReference type="ChEBI" id="CHEBI:178002"/>
    </ligand>
</feature>
<dbReference type="PANTHER" id="PTHR42765">
    <property type="entry name" value="SOLEUCYL-TRNA SYNTHETASE"/>
    <property type="match status" value="1"/>
</dbReference>
<dbReference type="InterPro" id="IPR009080">
    <property type="entry name" value="tRNAsynth_Ia_anticodon-bd"/>
</dbReference>
<feature type="short sequence motif" description="'HIGH' region" evidence="10">
    <location>
        <begin position="65"/>
        <end position="75"/>
    </location>
</feature>